<sequence length="202" mass="23133">MQIKNYITAAVITVVLAGCTQQQPRKPISYSSGTFMKESVERNKKMIAGEEAKIDSLIKKDTASDYIASPKGYWYKYDVKSSSVDTLKPVKGYVAYFDYEVKDLDGNMIYTEVELRPQKYLVDRQNIMMGLRDGIKLMKKGERITFLFPSHMGYGYHGDNRRIGHNQPLMTTVFLRDIKPEDVARSEEKKPVSTNPKPLTQE</sequence>
<dbReference type="Pfam" id="PF00254">
    <property type="entry name" value="FKBP_C"/>
    <property type="match status" value="1"/>
</dbReference>
<feature type="domain" description="PPIase FKBP-type" evidence="6">
    <location>
        <begin position="92"/>
        <end position="179"/>
    </location>
</feature>
<feature type="region of interest" description="Disordered" evidence="5">
    <location>
        <begin position="181"/>
        <end position="202"/>
    </location>
</feature>
<dbReference type="InterPro" id="IPR001179">
    <property type="entry name" value="PPIase_FKBP_dom"/>
</dbReference>
<comment type="similarity">
    <text evidence="4">Belongs to the FKBP-type PPIase family.</text>
</comment>
<dbReference type="Gene3D" id="3.10.50.40">
    <property type="match status" value="1"/>
</dbReference>
<keyword evidence="8" id="KW-1185">Reference proteome</keyword>
<evidence type="ECO:0000313" key="8">
    <source>
        <dbReference type="Proteomes" id="UP000798602"/>
    </source>
</evidence>
<dbReference type="InterPro" id="IPR019869">
    <property type="entry name" value="Motility-assoc_PPIase_GldI"/>
</dbReference>
<evidence type="ECO:0000259" key="6">
    <source>
        <dbReference type="PROSITE" id="PS50059"/>
    </source>
</evidence>
<feature type="compositionally biased region" description="Basic and acidic residues" evidence="5">
    <location>
        <begin position="181"/>
        <end position="191"/>
    </location>
</feature>
<gene>
    <name evidence="7" type="primary">gldI</name>
    <name evidence="7" type="ORF">GV828_08515</name>
</gene>
<comment type="caution">
    <text evidence="7">The sequence shown here is derived from an EMBL/GenBank/DDBJ whole genome shotgun (WGS) entry which is preliminary data.</text>
</comment>
<dbReference type="EMBL" id="JAABLM010000009">
    <property type="protein sequence ID" value="NBL65236.1"/>
    <property type="molecule type" value="Genomic_DNA"/>
</dbReference>
<evidence type="ECO:0000256" key="5">
    <source>
        <dbReference type="SAM" id="MobiDB-lite"/>
    </source>
</evidence>
<evidence type="ECO:0000256" key="4">
    <source>
        <dbReference type="RuleBase" id="RU003915"/>
    </source>
</evidence>
<dbReference type="PROSITE" id="PS50059">
    <property type="entry name" value="FKBP_PPIASE"/>
    <property type="match status" value="1"/>
</dbReference>
<dbReference type="RefSeq" id="WP_166537063.1">
    <property type="nucleotide sequence ID" value="NZ_JAABLM010000009.1"/>
</dbReference>
<organism evidence="7 8">
    <name type="scientific">Flavobacterium ichthyis</name>
    <dbReference type="NCBI Taxonomy" id="2698827"/>
    <lineage>
        <taxon>Bacteria</taxon>
        <taxon>Pseudomonadati</taxon>
        <taxon>Bacteroidota</taxon>
        <taxon>Flavobacteriia</taxon>
        <taxon>Flavobacteriales</taxon>
        <taxon>Flavobacteriaceae</taxon>
        <taxon>Flavobacterium</taxon>
    </lineage>
</organism>
<evidence type="ECO:0000256" key="1">
    <source>
        <dbReference type="ARBA" id="ARBA00000971"/>
    </source>
</evidence>
<reference evidence="8" key="1">
    <citation type="submission" date="2020-01" db="EMBL/GenBank/DDBJ databases">
        <title>Sphingomonas sp. strain CSW-10.</title>
        <authorList>
            <person name="Chen W.-M."/>
        </authorList>
    </citation>
    <scope>NUCLEOTIDE SEQUENCE [LARGE SCALE GENOMIC DNA]</scope>
    <source>
        <strain evidence="8">NST-5</strain>
    </source>
</reference>
<keyword evidence="2 3" id="KW-0697">Rotamase</keyword>
<dbReference type="InterPro" id="IPR046357">
    <property type="entry name" value="PPIase_dom_sf"/>
</dbReference>
<name>A0ABW9Z937_9FLAO</name>
<dbReference type="NCBIfam" id="TIGR03516">
    <property type="entry name" value="ppisom_GldI"/>
    <property type="match status" value="1"/>
</dbReference>
<dbReference type="EC" id="5.2.1.8" evidence="4"/>
<dbReference type="PROSITE" id="PS51257">
    <property type="entry name" value="PROKAR_LIPOPROTEIN"/>
    <property type="match status" value="1"/>
</dbReference>
<protein>
    <recommendedName>
        <fullName evidence="4">Peptidyl-prolyl cis-trans isomerase</fullName>
        <ecNumber evidence="4">5.2.1.8</ecNumber>
    </recommendedName>
</protein>
<comment type="catalytic activity">
    <reaction evidence="1 3 4">
        <text>[protein]-peptidylproline (omega=180) = [protein]-peptidylproline (omega=0)</text>
        <dbReference type="Rhea" id="RHEA:16237"/>
        <dbReference type="Rhea" id="RHEA-COMP:10747"/>
        <dbReference type="Rhea" id="RHEA-COMP:10748"/>
        <dbReference type="ChEBI" id="CHEBI:83833"/>
        <dbReference type="ChEBI" id="CHEBI:83834"/>
        <dbReference type="EC" id="5.2.1.8"/>
    </reaction>
</comment>
<feature type="compositionally biased region" description="Polar residues" evidence="5">
    <location>
        <begin position="192"/>
        <end position="202"/>
    </location>
</feature>
<evidence type="ECO:0000256" key="3">
    <source>
        <dbReference type="PROSITE-ProRule" id="PRU00277"/>
    </source>
</evidence>
<dbReference type="Proteomes" id="UP000798602">
    <property type="component" value="Unassembled WGS sequence"/>
</dbReference>
<keyword evidence="3 4" id="KW-0413">Isomerase</keyword>
<proteinExistence type="inferred from homology"/>
<evidence type="ECO:0000313" key="7">
    <source>
        <dbReference type="EMBL" id="NBL65236.1"/>
    </source>
</evidence>
<accession>A0ABW9Z937</accession>
<dbReference type="SUPFAM" id="SSF54534">
    <property type="entry name" value="FKBP-like"/>
    <property type="match status" value="1"/>
</dbReference>
<evidence type="ECO:0000256" key="2">
    <source>
        <dbReference type="ARBA" id="ARBA00023110"/>
    </source>
</evidence>